<dbReference type="PANTHER" id="PTHR43194">
    <property type="entry name" value="HYDROLASE ALPHA/BETA FOLD FAMILY"/>
    <property type="match status" value="1"/>
</dbReference>
<dbReference type="InterPro" id="IPR050228">
    <property type="entry name" value="Carboxylesterase_BioH"/>
</dbReference>
<dbReference type="EMBL" id="QGML01000952">
    <property type="protein sequence ID" value="TVY90184.1"/>
    <property type="molecule type" value="Genomic_DNA"/>
</dbReference>
<evidence type="ECO:0000313" key="4">
    <source>
        <dbReference type="EMBL" id="TVY90184.1"/>
    </source>
</evidence>
<proteinExistence type="inferred from homology"/>
<reference evidence="4 5" key="1">
    <citation type="submission" date="2018-05" db="EMBL/GenBank/DDBJ databases">
        <title>Genome sequencing and assembly of the regulated plant pathogen Lachnellula willkommii and related sister species for the development of diagnostic species identification markers.</title>
        <authorList>
            <person name="Giroux E."/>
            <person name="Bilodeau G."/>
        </authorList>
    </citation>
    <scope>NUCLEOTIDE SEQUENCE [LARGE SCALE GENOMIC DNA]</scope>
    <source>
        <strain evidence="4 5">CBS 172.35</strain>
    </source>
</reference>
<dbReference type="PRINTS" id="PR00793">
    <property type="entry name" value="PROAMNOPTASE"/>
</dbReference>
<evidence type="ECO:0000256" key="1">
    <source>
        <dbReference type="ARBA" id="ARBA00010088"/>
    </source>
</evidence>
<evidence type="ECO:0000259" key="3">
    <source>
        <dbReference type="Pfam" id="PF00561"/>
    </source>
</evidence>
<dbReference type="Pfam" id="PF00561">
    <property type="entry name" value="Abhydrolase_1"/>
    <property type="match status" value="1"/>
</dbReference>
<dbReference type="InterPro" id="IPR029058">
    <property type="entry name" value="AB_hydrolase_fold"/>
</dbReference>
<dbReference type="AlphaFoldDB" id="A0A559MB48"/>
<name>A0A559MB48_9HELO</name>
<gene>
    <name evidence="4" type="primary">laaA_2</name>
    <name evidence="4" type="ORF">LAWI1_G005030</name>
</gene>
<organism evidence="4 5">
    <name type="scientific">Lachnellula willkommii</name>
    <dbReference type="NCBI Taxonomy" id="215461"/>
    <lineage>
        <taxon>Eukaryota</taxon>
        <taxon>Fungi</taxon>
        <taxon>Dikarya</taxon>
        <taxon>Ascomycota</taxon>
        <taxon>Pezizomycotina</taxon>
        <taxon>Leotiomycetes</taxon>
        <taxon>Helotiales</taxon>
        <taxon>Lachnaceae</taxon>
        <taxon>Lachnellula</taxon>
    </lineage>
</organism>
<keyword evidence="5" id="KW-1185">Reference proteome</keyword>
<dbReference type="InterPro" id="IPR002410">
    <property type="entry name" value="Peptidase_S33"/>
</dbReference>
<comment type="similarity">
    <text evidence="1">Belongs to the peptidase S33 family.</text>
</comment>
<evidence type="ECO:0000256" key="2">
    <source>
        <dbReference type="ARBA" id="ARBA00022801"/>
    </source>
</evidence>
<dbReference type="PANTHER" id="PTHR43194:SF2">
    <property type="entry name" value="PEROXISOMAL MEMBRANE PROTEIN LPX1"/>
    <property type="match status" value="1"/>
</dbReference>
<dbReference type="Gene3D" id="3.40.50.1820">
    <property type="entry name" value="alpha/beta hydrolase"/>
    <property type="match status" value="1"/>
</dbReference>
<dbReference type="GO" id="GO:0006508">
    <property type="term" value="P:proteolysis"/>
    <property type="evidence" value="ECO:0007669"/>
    <property type="project" value="InterPro"/>
</dbReference>
<accession>A0A559MB48</accession>
<protein>
    <submittedName>
        <fullName evidence="4">L-amino acid amidase</fullName>
    </submittedName>
</protein>
<dbReference type="SUPFAM" id="SSF53474">
    <property type="entry name" value="alpha/beta-Hydrolases"/>
    <property type="match status" value="1"/>
</dbReference>
<keyword evidence="2" id="KW-0378">Hydrolase</keyword>
<dbReference type="InterPro" id="IPR000073">
    <property type="entry name" value="AB_hydrolase_1"/>
</dbReference>
<evidence type="ECO:0000313" key="5">
    <source>
        <dbReference type="Proteomes" id="UP000315522"/>
    </source>
</evidence>
<comment type="caution">
    <text evidence="4">The sequence shown here is derived from an EMBL/GenBank/DDBJ whole genome shotgun (WGS) entry which is preliminary data.</text>
</comment>
<dbReference type="GO" id="GO:0008233">
    <property type="term" value="F:peptidase activity"/>
    <property type="evidence" value="ECO:0007669"/>
    <property type="project" value="InterPro"/>
</dbReference>
<feature type="domain" description="AB hydrolase-1" evidence="3">
    <location>
        <begin position="31"/>
        <end position="136"/>
    </location>
</feature>
<dbReference type="Proteomes" id="UP000315522">
    <property type="component" value="Unassembled WGS sequence"/>
</dbReference>
<sequence length="244" mass="27160">MPYFTFNYLNSVAITTSYKTVGDIHSSPPLITEPLAAAGIPSIHYDQAGCGRSSRLRDKGEEPSFWTFDLFCAQLDRLIDDLGVREKGFSLHGQSWGGMLSSTYSARRPKGLRKLVVANSPSSAAVFEREILPLFKALPLPSSCMLIRTADAVRWGTPGKGVSRTRITGPLKDYDATVMAREINVPTLLLSGRYDFMTDGMMKPWFDLIPKVKWAVLEKSSHMSSLEEPERYLELLNGFLSESD</sequence>